<protein>
    <submittedName>
        <fullName evidence="1">Uncharacterized protein</fullName>
    </submittedName>
</protein>
<organism evidence="1 2">
    <name type="scientific">Lasiosphaeria ovina</name>
    <dbReference type="NCBI Taxonomy" id="92902"/>
    <lineage>
        <taxon>Eukaryota</taxon>
        <taxon>Fungi</taxon>
        <taxon>Dikarya</taxon>
        <taxon>Ascomycota</taxon>
        <taxon>Pezizomycotina</taxon>
        <taxon>Sordariomycetes</taxon>
        <taxon>Sordariomycetidae</taxon>
        <taxon>Sordariales</taxon>
        <taxon>Lasiosphaeriaceae</taxon>
        <taxon>Lasiosphaeria</taxon>
    </lineage>
</organism>
<accession>A0AAE0TXK8</accession>
<evidence type="ECO:0000313" key="2">
    <source>
        <dbReference type="Proteomes" id="UP001287356"/>
    </source>
</evidence>
<dbReference type="AlphaFoldDB" id="A0AAE0TXK8"/>
<proteinExistence type="predicted"/>
<evidence type="ECO:0000313" key="1">
    <source>
        <dbReference type="EMBL" id="KAK3383229.1"/>
    </source>
</evidence>
<comment type="caution">
    <text evidence="1">The sequence shown here is derived from an EMBL/GenBank/DDBJ whole genome shotgun (WGS) entry which is preliminary data.</text>
</comment>
<dbReference type="Proteomes" id="UP001287356">
    <property type="component" value="Unassembled WGS sequence"/>
</dbReference>
<dbReference type="EMBL" id="JAULSN010000001">
    <property type="protein sequence ID" value="KAK3383229.1"/>
    <property type="molecule type" value="Genomic_DNA"/>
</dbReference>
<sequence length="212" mass="23520">MTARLPDAIRSPQPKAPPRFMRDPWLVLHFYTMASQSPSKHPSDIISTNADSDSIVGSANIDKLQGGLKIGLYIQILNEGRLKALKAQLDLIAKIRIYSSILLNQAQPPAAAAAREGYLRDLFKFHKYLDDSESIVRSSQDISKMIDHLLTENSFFPKPGQAMWFIDMKFGHGNGEQYSQAKEESPHRNSGCRVSTELRELGGGPSCAFDSA</sequence>
<reference evidence="1" key="2">
    <citation type="submission" date="2023-06" db="EMBL/GenBank/DDBJ databases">
        <authorList>
            <consortium name="Lawrence Berkeley National Laboratory"/>
            <person name="Haridas S."/>
            <person name="Hensen N."/>
            <person name="Bonometti L."/>
            <person name="Westerberg I."/>
            <person name="Brannstrom I.O."/>
            <person name="Guillou S."/>
            <person name="Cros-Aarteil S."/>
            <person name="Calhoun S."/>
            <person name="Kuo A."/>
            <person name="Mondo S."/>
            <person name="Pangilinan J."/>
            <person name="Riley R."/>
            <person name="Labutti K."/>
            <person name="Andreopoulos B."/>
            <person name="Lipzen A."/>
            <person name="Chen C."/>
            <person name="Yanf M."/>
            <person name="Daum C."/>
            <person name="Ng V."/>
            <person name="Clum A."/>
            <person name="Steindorff A."/>
            <person name="Ohm R."/>
            <person name="Martin F."/>
            <person name="Silar P."/>
            <person name="Natvig D."/>
            <person name="Lalanne C."/>
            <person name="Gautier V."/>
            <person name="Ament-Velasquez S.L."/>
            <person name="Kruys A."/>
            <person name="Hutchinson M.I."/>
            <person name="Powell A.J."/>
            <person name="Barry K."/>
            <person name="Miller A.N."/>
            <person name="Grigoriev I.V."/>
            <person name="Debuchy R."/>
            <person name="Gladieux P."/>
            <person name="Thoren M.H."/>
            <person name="Johannesson H."/>
        </authorList>
    </citation>
    <scope>NUCLEOTIDE SEQUENCE</scope>
    <source>
        <strain evidence="1">CBS 958.72</strain>
    </source>
</reference>
<reference evidence="1" key="1">
    <citation type="journal article" date="2023" name="Mol. Phylogenet. Evol.">
        <title>Genome-scale phylogeny and comparative genomics of the fungal order Sordariales.</title>
        <authorList>
            <person name="Hensen N."/>
            <person name="Bonometti L."/>
            <person name="Westerberg I."/>
            <person name="Brannstrom I.O."/>
            <person name="Guillou S."/>
            <person name="Cros-Aarteil S."/>
            <person name="Calhoun S."/>
            <person name="Haridas S."/>
            <person name="Kuo A."/>
            <person name="Mondo S."/>
            <person name="Pangilinan J."/>
            <person name="Riley R."/>
            <person name="LaButti K."/>
            <person name="Andreopoulos B."/>
            <person name="Lipzen A."/>
            <person name="Chen C."/>
            <person name="Yan M."/>
            <person name="Daum C."/>
            <person name="Ng V."/>
            <person name="Clum A."/>
            <person name="Steindorff A."/>
            <person name="Ohm R.A."/>
            <person name="Martin F."/>
            <person name="Silar P."/>
            <person name="Natvig D.O."/>
            <person name="Lalanne C."/>
            <person name="Gautier V."/>
            <person name="Ament-Velasquez S.L."/>
            <person name="Kruys A."/>
            <person name="Hutchinson M.I."/>
            <person name="Powell A.J."/>
            <person name="Barry K."/>
            <person name="Miller A.N."/>
            <person name="Grigoriev I.V."/>
            <person name="Debuchy R."/>
            <person name="Gladieux P."/>
            <person name="Hiltunen Thoren M."/>
            <person name="Johannesson H."/>
        </authorList>
    </citation>
    <scope>NUCLEOTIDE SEQUENCE</scope>
    <source>
        <strain evidence="1">CBS 958.72</strain>
    </source>
</reference>
<name>A0AAE0TXK8_9PEZI</name>
<keyword evidence="2" id="KW-1185">Reference proteome</keyword>
<gene>
    <name evidence="1" type="ORF">B0T24DRAFT_41064</name>
</gene>